<accession>A0A0F9LF59</accession>
<dbReference type="PANTHER" id="PTHR47099">
    <property type="entry name" value="METHYLCOBAMIDE:COM METHYLTRANSFERASE MTBA"/>
    <property type="match status" value="1"/>
</dbReference>
<feature type="domain" description="Uroporphyrinogen decarboxylase (URO-D)" evidence="1">
    <location>
        <begin position="180"/>
        <end position="370"/>
    </location>
</feature>
<gene>
    <name evidence="2" type="ORF">LCGC14_1518040</name>
</gene>
<evidence type="ECO:0000259" key="1">
    <source>
        <dbReference type="Pfam" id="PF01208"/>
    </source>
</evidence>
<sequence>MTLRERILAVYRGEAPDVVPYMLDLSHWFYHKNRLPWDLSKTYEEPERDLIDYHKEHGVGFYMPNLASFYSAIHPGDVAVETEMGESDGHPEIAWRVTTPLGEIERKRKWQDQTYAWGISKWGITGPDELRVLAYSMANRVFRPKWENYRAWADCVGDYGTVYLSLGYSAMGYLLNCWMGVEAVAFAIVDYPEVLREAVDSINANILRLADLLAESPAEVILMGDNFSGDVQSPRFFEEWSREFYVAAIRKLHAAGKHVAVHIDGRLRGAISMIREAGADCGDAITPTPMGDLTPAQCRDEAGDRFILSGGVSPELWLPNAPLATFEEKVIEWLELKKMSPGLIANAGDQVPPGAEEERIDVMRDLVEEHGRRGT</sequence>
<dbReference type="InterPro" id="IPR052024">
    <property type="entry name" value="Methanogen_methyltrans"/>
</dbReference>
<reference evidence="2" key="1">
    <citation type="journal article" date="2015" name="Nature">
        <title>Complex archaea that bridge the gap between prokaryotes and eukaryotes.</title>
        <authorList>
            <person name="Spang A."/>
            <person name="Saw J.H."/>
            <person name="Jorgensen S.L."/>
            <person name="Zaremba-Niedzwiedzka K."/>
            <person name="Martijn J."/>
            <person name="Lind A.E."/>
            <person name="van Eijk R."/>
            <person name="Schleper C."/>
            <person name="Guy L."/>
            <person name="Ettema T.J."/>
        </authorList>
    </citation>
    <scope>NUCLEOTIDE SEQUENCE</scope>
</reference>
<evidence type="ECO:0000313" key="2">
    <source>
        <dbReference type="EMBL" id="KKM62795.1"/>
    </source>
</evidence>
<proteinExistence type="predicted"/>
<dbReference type="SUPFAM" id="SSF51726">
    <property type="entry name" value="UROD/MetE-like"/>
    <property type="match status" value="1"/>
</dbReference>
<protein>
    <recommendedName>
        <fullName evidence="1">Uroporphyrinogen decarboxylase (URO-D) domain-containing protein</fullName>
    </recommendedName>
</protein>
<dbReference type="GO" id="GO:0004853">
    <property type="term" value="F:uroporphyrinogen decarboxylase activity"/>
    <property type="evidence" value="ECO:0007669"/>
    <property type="project" value="InterPro"/>
</dbReference>
<dbReference type="InterPro" id="IPR000257">
    <property type="entry name" value="Uroporphyrinogen_deCOase"/>
</dbReference>
<dbReference type="GO" id="GO:0006779">
    <property type="term" value="P:porphyrin-containing compound biosynthetic process"/>
    <property type="evidence" value="ECO:0007669"/>
    <property type="project" value="InterPro"/>
</dbReference>
<dbReference type="PANTHER" id="PTHR47099:SF1">
    <property type="entry name" value="METHYLCOBAMIDE:COM METHYLTRANSFERASE MTBA"/>
    <property type="match status" value="1"/>
</dbReference>
<dbReference type="Pfam" id="PF01208">
    <property type="entry name" value="URO-D"/>
    <property type="match status" value="1"/>
</dbReference>
<dbReference type="InterPro" id="IPR038071">
    <property type="entry name" value="UROD/MetE-like_sf"/>
</dbReference>
<dbReference type="AlphaFoldDB" id="A0A0F9LF59"/>
<name>A0A0F9LF59_9ZZZZ</name>
<dbReference type="EMBL" id="LAZR01011225">
    <property type="protein sequence ID" value="KKM62795.1"/>
    <property type="molecule type" value="Genomic_DNA"/>
</dbReference>
<dbReference type="Gene3D" id="3.20.20.210">
    <property type="match status" value="1"/>
</dbReference>
<organism evidence="2">
    <name type="scientific">marine sediment metagenome</name>
    <dbReference type="NCBI Taxonomy" id="412755"/>
    <lineage>
        <taxon>unclassified sequences</taxon>
        <taxon>metagenomes</taxon>
        <taxon>ecological metagenomes</taxon>
    </lineage>
</organism>
<comment type="caution">
    <text evidence="2">The sequence shown here is derived from an EMBL/GenBank/DDBJ whole genome shotgun (WGS) entry which is preliminary data.</text>
</comment>